<accession>A0AAE9W404</accession>
<dbReference type="Proteomes" id="UP001213034">
    <property type="component" value="Segment"/>
</dbReference>
<keyword evidence="2" id="KW-1185">Reference proteome</keyword>
<evidence type="ECO:0000313" key="1">
    <source>
        <dbReference type="EMBL" id="WBF76823.1"/>
    </source>
</evidence>
<name>A0AAE9W404_9CAUD</name>
<sequence>MKKGPELPGPSSLPQLIRHCQIRQVRKHFVQHRITVRVFCACGFQRNGNRRVFFDVQTTAAQTKQRNIEHETGVLGRTDYRQTNVGVRANSLNRCDGRKVSGNRTADFEVTRRSIERTQHADRLVRRNVVVNRNVRFGNVAEQGGGVRRRGVVNGHLDSVNVRRSVVSIFAGRRNAGSGFLFVAGVAAAVSVVARNKRKVGVQLVGLRNVQRKFVRYCAFQIFALRTVQTFAQGAFDLIRTTLDKRRGLFVLDNSSDEKTNRLAGSGFVGRLPSNVVENKRLRCNRLNASVAHIISEAVCRRVAADEDPTTGEQFGHGRKVASGNDKRNDVAGYGNVCIRCAKLATDAFQLRACGRRFVGQCFANDNGSGSRRNDGFKAVVRCVREAACEYKHIGTEHAKPGSCGVSVVGSGNAGKRDRCAVKRLRRRKFARVCEEEALQNSRKVGLRKVGVEAARCVKVGNRAFLVLARRVDRRAGNGRKFAAEVRIAVGFQSVPNGRRRKLLLSCSGATGR</sequence>
<dbReference type="EMBL" id="OP712466">
    <property type="protein sequence ID" value="WBF76823.1"/>
    <property type="molecule type" value="Genomic_DNA"/>
</dbReference>
<gene>
    <name evidence="1" type="ORF">PSV3_00121</name>
</gene>
<evidence type="ECO:0000313" key="2">
    <source>
        <dbReference type="Proteomes" id="UP001213034"/>
    </source>
</evidence>
<proteinExistence type="predicted"/>
<reference evidence="1 2" key="1">
    <citation type="submission" date="2022-10" db="EMBL/GenBank/DDBJ databases">
        <authorList>
            <person name="Li J.H."/>
            <person name="Ding Y.F."/>
            <person name="Wei Y.L."/>
        </authorList>
    </citation>
    <scope>NUCLEOTIDE SEQUENCE [LARGE SCALE GENOMIC DNA]</scope>
</reference>
<organism evidence="1 2">
    <name type="scientific">Pseudomonas phage PSV3</name>
    <dbReference type="NCBI Taxonomy" id="3003632"/>
    <lineage>
        <taxon>Viruses</taxon>
        <taxon>Duplodnaviria</taxon>
        <taxon>Heunggongvirae</taxon>
        <taxon>Uroviricota</taxon>
        <taxon>Caudoviricetes</taxon>
        <taxon>Jondennisvirinae</taxon>
        <taxon>Septimatrevirus</taxon>
    </lineage>
</organism>
<protein>
    <submittedName>
        <fullName evidence="1">Uncharacterized protein</fullName>
    </submittedName>
</protein>